<comment type="caution">
    <text evidence="2">The sequence shown here is derived from an EMBL/GenBank/DDBJ whole genome shotgun (WGS) entry which is preliminary data.</text>
</comment>
<proteinExistence type="predicted"/>
<dbReference type="EMBL" id="CATNWA010001988">
    <property type="protein sequence ID" value="CAI9541669.1"/>
    <property type="molecule type" value="Genomic_DNA"/>
</dbReference>
<evidence type="ECO:0000256" key="1">
    <source>
        <dbReference type="SAM" id="MobiDB-lite"/>
    </source>
</evidence>
<evidence type="ECO:0000313" key="2">
    <source>
        <dbReference type="EMBL" id="CAI9541669.1"/>
    </source>
</evidence>
<keyword evidence="3" id="KW-1185">Reference proteome</keyword>
<name>A0ABN9B035_9NEOB</name>
<sequence>MILKLESVLASSCTDTQTATKMSPPIPPTSNAINDIMAKTKLKRMRE</sequence>
<reference evidence="2" key="1">
    <citation type="submission" date="2023-05" db="EMBL/GenBank/DDBJ databases">
        <authorList>
            <person name="Stuckert A."/>
        </authorList>
    </citation>
    <scope>NUCLEOTIDE SEQUENCE</scope>
</reference>
<accession>A0ABN9B035</accession>
<feature type="region of interest" description="Disordered" evidence="1">
    <location>
        <begin position="13"/>
        <end position="32"/>
    </location>
</feature>
<protein>
    <submittedName>
        <fullName evidence="2">Uncharacterized protein</fullName>
    </submittedName>
</protein>
<gene>
    <name evidence="2" type="ORF">SPARVUS_LOCUS1970817</name>
</gene>
<organism evidence="2 3">
    <name type="scientific">Staurois parvus</name>
    <dbReference type="NCBI Taxonomy" id="386267"/>
    <lineage>
        <taxon>Eukaryota</taxon>
        <taxon>Metazoa</taxon>
        <taxon>Chordata</taxon>
        <taxon>Craniata</taxon>
        <taxon>Vertebrata</taxon>
        <taxon>Euteleostomi</taxon>
        <taxon>Amphibia</taxon>
        <taxon>Batrachia</taxon>
        <taxon>Anura</taxon>
        <taxon>Neobatrachia</taxon>
        <taxon>Ranoidea</taxon>
        <taxon>Ranidae</taxon>
        <taxon>Staurois</taxon>
    </lineage>
</organism>
<evidence type="ECO:0000313" key="3">
    <source>
        <dbReference type="Proteomes" id="UP001162483"/>
    </source>
</evidence>
<dbReference type="Proteomes" id="UP001162483">
    <property type="component" value="Unassembled WGS sequence"/>
</dbReference>